<dbReference type="InterPro" id="IPR011333">
    <property type="entry name" value="SKP1/BTB/POZ_sf"/>
</dbReference>
<dbReference type="InterPro" id="IPR011705">
    <property type="entry name" value="BACK"/>
</dbReference>
<dbReference type="Gene3D" id="3.30.710.10">
    <property type="entry name" value="Potassium Channel Kv1.1, Chain A"/>
    <property type="match status" value="1"/>
</dbReference>
<dbReference type="Pfam" id="PF00530">
    <property type="entry name" value="SRCR"/>
    <property type="match status" value="1"/>
</dbReference>
<dbReference type="CDD" id="cd18496">
    <property type="entry name" value="BACK_LGALS3BP"/>
    <property type="match status" value="1"/>
</dbReference>
<dbReference type="PANTHER" id="PTHR24410">
    <property type="entry name" value="HL07962P-RELATED"/>
    <property type="match status" value="1"/>
</dbReference>
<dbReference type="Gene3D" id="1.25.40.420">
    <property type="match status" value="1"/>
</dbReference>
<evidence type="ECO:0000259" key="6">
    <source>
        <dbReference type="PROSITE" id="PS50287"/>
    </source>
</evidence>
<dbReference type="InterPro" id="IPR001190">
    <property type="entry name" value="SRCR"/>
</dbReference>
<feature type="domain" description="SRCR" evidence="6">
    <location>
        <begin position="80"/>
        <end position="179"/>
    </location>
</feature>
<sequence length="614" mass="70174">MFSHEMKLRQLCALIGCWRFHIREVEAVIFICFVLQRFGKMTRCRSLFAIVWPLLFLQVSAQSWSIFGVQPKGAPQEGGVRLVGSVPTAGRVEVYHSGQWGTVCDDNWEMAQAQVVCRQLGFPGAVSASVGGVNGEGSGPIWLDDVTCTGSESSLASCRFKGWGITDCSHKEDAGVICESGSSVDDDQKFSLDHSVGLSEDLGSLFDQAENCDVDVLVVDSSDDQSHGKTFCVHRVILSLYPQLNISESTRNISVDISQTCHHHVYSFFRYFYTRKLDVTLASAQCQHQLSYMFGMEHLLEEVGKVFTLLLPQDKTFRTQVSLYEYGIRTEDLLLQENVLQYLSWNFESFVSSPAWKTITVHMMEALLSRSDLVVEDEAFLLETLENWLEQRTDVTSPKRLISLLNQIRFCMIPVEKLYDFQFTSSLYQSNEEYFSSAILRAFQFNSLPFSKIRKHFNDSDSYLPRIYTSSNWSLVLNSTSTRNNMYNQYRHNYYSNPERQGSFSTPAHNSVLYNQKILQWQAQVLLYSWECSNQGFTCESLPMARLITYDRSYQSTIRFSNKLILTCKTENTVFHVQDFKNDKAAIPSNGTMSLPNPCPDNYFYTFVVRPEFI</sequence>
<dbReference type="Gene3D" id="3.10.250.10">
    <property type="entry name" value="SRCR-like domain"/>
    <property type="match status" value="1"/>
</dbReference>
<evidence type="ECO:0000256" key="1">
    <source>
        <dbReference type="ARBA" id="ARBA00022729"/>
    </source>
</evidence>
<dbReference type="Bgee" id="ENSAMXG00000034797">
    <property type="expression patterns" value="Expressed in pharyngeal gill and 14 other cell types or tissues"/>
</dbReference>
<evidence type="ECO:0000256" key="4">
    <source>
        <dbReference type="ARBA" id="ARBA00023180"/>
    </source>
</evidence>
<dbReference type="InterPro" id="IPR036772">
    <property type="entry name" value="SRCR-like_dom_sf"/>
</dbReference>
<dbReference type="Proteomes" id="UP000018467">
    <property type="component" value="Unassembled WGS sequence"/>
</dbReference>
<dbReference type="GO" id="GO:0016020">
    <property type="term" value="C:membrane"/>
    <property type="evidence" value="ECO:0007669"/>
    <property type="project" value="InterPro"/>
</dbReference>
<evidence type="ECO:0000256" key="2">
    <source>
        <dbReference type="ARBA" id="ARBA00022737"/>
    </source>
</evidence>
<dbReference type="FunCoup" id="A0A3B1IKL4">
    <property type="interactions" value="470"/>
</dbReference>
<dbReference type="GeneTree" id="ENSGT00950000182983"/>
<dbReference type="SMART" id="SM00875">
    <property type="entry name" value="BACK"/>
    <property type="match status" value="1"/>
</dbReference>
<proteinExistence type="predicted"/>
<dbReference type="PRINTS" id="PR00258">
    <property type="entry name" value="SPERACTRCPTR"/>
</dbReference>
<dbReference type="InterPro" id="IPR051481">
    <property type="entry name" value="BTB-POZ/Galectin-3-binding"/>
</dbReference>
<dbReference type="PROSITE" id="PS50287">
    <property type="entry name" value="SRCR_2"/>
    <property type="match status" value="1"/>
</dbReference>
<organism evidence="7 8">
    <name type="scientific">Astyanax mexicanus</name>
    <name type="common">Blind cave fish</name>
    <name type="synonym">Astyanax fasciatus mexicanus</name>
    <dbReference type="NCBI Taxonomy" id="7994"/>
    <lineage>
        <taxon>Eukaryota</taxon>
        <taxon>Metazoa</taxon>
        <taxon>Chordata</taxon>
        <taxon>Craniata</taxon>
        <taxon>Vertebrata</taxon>
        <taxon>Euteleostomi</taxon>
        <taxon>Actinopterygii</taxon>
        <taxon>Neopterygii</taxon>
        <taxon>Teleostei</taxon>
        <taxon>Ostariophysi</taxon>
        <taxon>Characiformes</taxon>
        <taxon>Characoidei</taxon>
        <taxon>Acestrorhamphidae</taxon>
        <taxon>Acestrorhamphinae</taxon>
        <taxon>Astyanax</taxon>
    </lineage>
</organism>
<keyword evidence="1" id="KW-0732">Signal</keyword>
<accession>A0A3B1IKL4</accession>
<evidence type="ECO:0000313" key="8">
    <source>
        <dbReference type="Proteomes" id="UP000018467"/>
    </source>
</evidence>
<reference evidence="8" key="1">
    <citation type="submission" date="2013-03" db="EMBL/GenBank/DDBJ databases">
        <authorList>
            <person name="Jeffery W."/>
            <person name="Warren W."/>
            <person name="Wilson R.K."/>
        </authorList>
    </citation>
    <scope>NUCLEOTIDE SEQUENCE</scope>
    <source>
        <strain evidence="8">female</strain>
    </source>
</reference>
<evidence type="ECO:0000256" key="3">
    <source>
        <dbReference type="ARBA" id="ARBA00023157"/>
    </source>
</evidence>
<dbReference type="SUPFAM" id="SSF56487">
    <property type="entry name" value="SRCR-like"/>
    <property type="match status" value="1"/>
</dbReference>
<dbReference type="PANTHER" id="PTHR24410:SF16">
    <property type="entry name" value="GALECTIN-3-BINDING PROTEIN"/>
    <property type="match status" value="1"/>
</dbReference>
<keyword evidence="4" id="KW-0325">Glycoprotein</keyword>
<dbReference type="AlphaFoldDB" id="A0A3B1IKL4"/>
<dbReference type="InParanoid" id="A0A3B1IKL4"/>
<feature type="disulfide bond" evidence="5">
    <location>
        <begin position="117"/>
        <end position="178"/>
    </location>
</feature>
<evidence type="ECO:0000313" key="7">
    <source>
        <dbReference type="Ensembl" id="ENSAMXP00000029774.1"/>
    </source>
</evidence>
<reference evidence="7" key="3">
    <citation type="submission" date="2025-08" db="UniProtKB">
        <authorList>
            <consortium name="Ensembl"/>
        </authorList>
    </citation>
    <scope>IDENTIFICATION</scope>
</reference>
<dbReference type="FunFam" id="3.10.250.10:FF:000006">
    <property type="entry name" value="neurotrypsin isoform X2"/>
    <property type="match status" value="1"/>
</dbReference>
<keyword evidence="8" id="KW-1185">Reference proteome</keyword>
<dbReference type="SMART" id="SM00202">
    <property type="entry name" value="SR"/>
    <property type="match status" value="1"/>
</dbReference>
<reference evidence="7" key="4">
    <citation type="submission" date="2025-09" db="UniProtKB">
        <authorList>
            <consortium name="Ensembl"/>
        </authorList>
    </citation>
    <scope>IDENTIFICATION</scope>
</reference>
<protein>
    <submittedName>
        <fullName evidence="7">Galectin 3 binding protein, tandem duplicate 3</fullName>
    </submittedName>
</protein>
<feature type="disulfide bond" evidence="5">
    <location>
        <begin position="104"/>
        <end position="168"/>
    </location>
</feature>
<keyword evidence="2" id="KW-0677">Repeat</keyword>
<evidence type="ECO:0000256" key="5">
    <source>
        <dbReference type="PROSITE-ProRule" id="PRU00196"/>
    </source>
</evidence>
<name>A0A3B1IKL4_ASTMX</name>
<dbReference type="PROSITE" id="PS00420">
    <property type="entry name" value="SRCR_1"/>
    <property type="match status" value="1"/>
</dbReference>
<dbReference type="Ensembl" id="ENSAMXT00000057436.1">
    <property type="protein sequence ID" value="ENSAMXP00000029774.1"/>
    <property type="gene ID" value="ENSAMXG00000034797.1"/>
</dbReference>
<keyword evidence="3 5" id="KW-1015">Disulfide bond</keyword>
<dbReference type="SUPFAM" id="SSF54695">
    <property type="entry name" value="POZ domain"/>
    <property type="match status" value="1"/>
</dbReference>
<reference evidence="8" key="2">
    <citation type="journal article" date="2014" name="Nat. Commun.">
        <title>The cavefish genome reveals candidate genes for eye loss.</title>
        <authorList>
            <person name="McGaugh S.E."/>
            <person name="Gross J.B."/>
            <person name="Aken B."/>
            <person name="Blin M."/>
            <person name="Borowsky R."/>
            <person name="Chalopin D."/>
            <person name="Hinaux H."/>
            <person name="Jeffery W.R."/>
            <person name="Keene A."/>
            <person name="Ma L."/>
            <person name="Minx P."/>
            <person name="Murphy D."/>
            <person name="O'Quin K.E."/>
            <person name="Retaux S."/>
            <person name="Rohner N."/>
            <person name="Searle S.M."/>
            <person name="Stahl B.A."/>
            <person name="Tabin C."/>
            <person name="Volff J.N."/>
            <person name="Yoshizawa M."/>
            <person name="Warren W.C."/>
        </authorList>
    </citation>
    <scope>NUCLEOTIDE SEQUENCE [LARGE SCALE GENOMIC DNA]</scope>
    <source>
        <strain evidence="8">female</strain>
    </source>
</reference>
<dbReference type="Pfam" id="PF07707">
    <property type="entry name" value="BACK"/>
    <property type="match status" value="1"/>
</dbReference>
<feature type="disulfide bond" evidence="5">
    <location>
        <begin position="148"/>
        <end position="158"/>
    </location>
</feature>